<reference evidence="8 9" key="1">
    <citation type="journal article" date="2024" name="BMC Genomics">
        <title>Genome assembly of redclaw crayfish (Cherax quadricarinatus) provides insights into its immune adaptation and hypoxia tolerance.</title>
        <authorList>
            <person name="Liu Z."/>
            <person name="Zheng J."/>
            <person name="Li H."/>
            <person name="Fang K."/>
            <person name="Wang S."/>
            <person name="He J."/>
            <person name="Zhou D."/>
            <person name="Weng S."/>
            <person name="Chi M."/>
            <person name="Gu Z."/>
            <person name="He J."/>
            <person name="Li F."/>
            <person name="Wang M."/>
        </authorList>
    </citation>
    <scope>NUCLEOTIDE SEQUENCE [LARGE SCALE GENOMIC DNA]</scope>
    <source>
        <strain evidence="8">ZL_2023a</strain>
    </source>
</reference>
<dbReference type="AlphaFoldDB" id="A0AAW0VYM5"/>
<evidence type="ECO:0000256" key="7">
    <source>
        <dbReference type="ARBA" id="ARBA00035398"/>
    </source>
</evidence>
<sequence>HVTSAIMAAAITNLSRLQVGNLPSKLLYNAAAALLQHGQQCRSSSSPVDTSDEEENFLPDRRFSFDAESLAARGYLRSQKPYSPARDVQNQVLEICMKLVNSSNFETPLRDSNTKFAVLTQCSKAFGHTVPNSLMHKITNIGALVSFYKTPINTTVPLDMIKNIDLPKNLHVTYKYTRFHPETDTKFGGVSAFTKDSTIVMGLKNKKRYPGYVGRSTWPYQ</sequence>
<comment type="similarity">
    <text evidence="2">Belongs to the mitochondrion-specific ribosomal protein mL50 family.</text>
</comment>
<keyword evidence="3" id="KW-0689">Ribosomal protein</keyword>
<keyword evidence="9" id="KW-1185">Reference proteome</keyword>
<proteinExistence type="inferred from homology"/>
<evidence type="ECO:0000256" key="6">
    <source>
        <dbReference type="ARBA" id="ARBA00035183"/>
    </source>
</evidence>
<gene>
    <name evidence="8" type="ORF">OTU49_012809</name>
</gene>
<evidence type="ECO:0000256" key="4">
    <source>
        <dbReference type="ARBA" id="ARBA00023128"/>
    </source>
</evidence>
<dbReference type="EMBL" id="JARKIK010000103">
    <property type="protein sequence ID" value="KAK8721388.1"/>
    <property type="molecule type" value="Genomic_DNA"/>
</dbReference>
<reference evidence="8" key="2">
    <citation type="submission" date="2024-01" db="EMBL/GenBank/DDBJ databases">
        <authorList>
            <person name="He J."/>
            <person name="Wang M."/>
            <person name="Zheng J."/>
            <person name="Liu Z."/>
        </authorList>
    </citation>
    <scope>NUCLEOTIDE SEQUENCE</scope>
    <source>
        <strain evidence="8">ZL_2023a</strain>
        <tissue evidence="8">Muscle</tissue>
    </source>
</reference>
<dbReference type="Proteomes" id="UP001445076">
    <property type="component" value="Unassembled WGS sequence"/>
</dbReference>
<accession>A0AAW0VYM5</accession>
<evidence type="ECO:0000256" key="3">
    <source>
        <dbReference type="ARBA" id="ARBA00022980"/>
    </source>
</evidence>
<keyword evidence="5" id="KW-0687">Ribonucleoprotein</keyword>
<evidence type="ECO:0000256" key="2">
    <source>
        <dbReference type="ARBA" id="ARBA00008860"/>
    </source>
</evidence>
<dbReference type="InterPro" id="IPR018305">
    <property type="entry name" value="Ribosomal_m50"/>
</dbReference>
<keyword evidence="4" id="KW-0496">Mitochondrion</keyword>
<name>A0AAW0VYM5_CHEQU</name>
<dbReference type="GO" id="GO:0005762">
    <property type="term" value="C:mitochondrial large ribosomal subunit"/>
    <property type="evidence" value="ECO:0007669"/>
    <property type="project" value="TreeGrafter"/>
</dbReference>
<organism evidence="8 9">
    <name type="scientific">Cherax quadricarinatus</name>
    <name type="common">Australian red claw crayfish</name>
    <dbReference type="NCBI Taxonomy" id="27406"/>
    <lineage>
        <taxon>Eukaryota</taxon>
        <taxon>Metazoa</taxon>
        <taxon>Ecdysozoa</taxon>
        <taxon>Arthropoda</taxon>
        <taxon>Crustacea</taxon>
        <taxon>Multicrustacea</taxon>
        <taxon>Malacostraca</taxon>
        <taxon>Eumalacostraca</taxon>
        <taxon>Eucarida</taxon>
        <taxon>Decapoda</taxon>
        <taxon>Pleocyemata</taxon>
        <taxon>Astacidea</taxon>
        <taxon>Parastacoidea</taxon>
        <taxon>Parastacidae</taxon>
        <taxon>Cherax</taxon>
    </lineage>
</organism>
<comment type="subcellular location">
    <subcellularLocation>
        <location evidence="1">Mitochondrion</location>
    </subcellularLocation>
</comment>
<dbReference type="PANTHER" id="PTHR31542">
    <property type="entry name" value="39A RIBOSOMAL PROTEIN L50, MITOCHONDRIAL"/>
    <property type="match status" value="1"/>
</dbReference>
<dbReference type="EMBL" id="JARKIK010000103">
    <property type="protein sequence ID" value="KAK8721386.1"/>
    <property type="molecule type" value="Genomic_DNA"/>
</dbReference>
<evidence type="ECO:0000256" key="1">
    <source>
        <dbReference type="ARBA" id="ARBA00004173"/>
    </source>
</evidence>
<dbReference type="PANTHER" id="PTHR31542:SF1">
    <property type="entry name" value="LARGE RIBOSOMAL SUBUNIT PROTEIN ML50"/>
    <property type="match status" value="1"/>
</dbReference>
<dbReference type="Pfam" id="PF10501">
    <property type="entry name" value="Ribosomal_L50"/>
    <property type="match status" value="1"/>
</dbReference>
<evidence type="ECO:0000313" key="9">
    <source>
        <dbReference type="Proteomes" id="UP001445076"/>
    </source>
</evidence>
<protein>
    <recommendedName>
        <fullName evidence="6">Large ribosomal subunit protein mL50</fullName>
    </recommendedName>
    <alternativeName>
        <fullName evidence="7">39S ribosomal protein L50, mitochondrial</fullName>
    </alternativeName>
</protein>
<evidence type="ECO:0000256" key="5">
    <source>
        <dbReference type="ARBA" id="ARBA00023274"/>
    </source>
</evidence>
<evidence type="ECO:0000313" key="8">
    <source>
        <dbReference type="EMBL" id="KAK8721386.1"/>
    </source>
</evidence>
<dbReference type="EMBL" id="JARKIK010000103">
    <property type="protein sequence ID" value="KAK8721387.1"/>
    <property type="molecule type" value="Genomic_DNA"/>
</dbReference>
<feature type="non-terminal residue" evidence="8">
    <location>
        <position position="1"/>
    </location>
</feature>
<dbReference type="EMBL" id="JARKIK010000103">
    <property type="protein sequence ID" value="KAK8721385.1"/>
    <property type="molecule type" value="Genomic_DNA"/>
</dbReference>
<comment type="caution">
    <text evidence="8">The sequence shown here is derived from an EMBL/GenBank/DDBJ whole genome shotgun (WGS) entry which is preliminary data.</text>
</comment>